<evidence type="ECO:0000256" key="2">
    <source>
        <dbReference type="ARBA" id="ARBA00022723"/>
    </source>
</evidence>
<dbReference type="GO" id="GO:0004419">
    <property type="term" value="F:hydroxymethylglutaryl-CoA lyase activity"/>
    <property type="evidence" value="ECO:0007669"/>
    <property type="project" value="TreeGrafter"/>
</dbReference>
<feature type="domain" description="Pyruvate carboxyltransferase" evidence="5">
    <location>
        <begin position="66"/>
        <end position="334"/>
    </location>
</feature>
<reference evidence="6" key="1">
    <citation type="submission" date="2020-11" db="EMBL/GenBank/DDBJ databases">
        <title>Novosphingobium aureum sp. nov., a marine bacterium isolated from sediment of a salt flat.</title>
        <authorList>
            <person name="Yoo Y."/>
            <person name="Kim J.-J."/>
        </authorList>
    </citation>
    <scope>NUCLEOTIDE SEQUENCE</scope>
    <source>
        <strain evidence="6">YJ-S2-02</strain>
    </source>
</reference>
<dbReference type="InterPro" id="IPR013785">
    <property type="entry name" value="Aldolase_TIM"/>
</dbReference>
<comment type="caution">
    <text evidence="6">The sequence shown here is derived from an EMBL/GenBank/DDBJ whole genome shotgun (WGS) entry which is preliminary data.</text>
</comment>
<feature type="compositionally biased region" description="Polar residues" evidence="4">
    <location>
        <begin position="25"/>
        <end position="34"/>
    </location>
</feature>
<dbReference type="SUPFAM" id="SSF51569">
    <property type="entry name" value="Aldolase"/>
    <property type="match status" value="1"/>
</dbReference>
<accession>A0A931HDI7</accession>
<dbReference type="NCBIfam" id="NF004283">
    <property type="entry name" value="PRK05692.1"/>
    <property type="match status" value="1"/>
</dbReference>
<dbReference type="GO" id="GO:0046951">
    <property type="term" value="P:ketone body biosynthetic process"/>
    <property type="evidence" value="ECO:0007669"/>
    <property type="project" value="TreeGrafter"/>
</dbReference>
<evidence type="ECO:0000259" key="5">
    <source>
        <dbReference type="PROSITE" id="PS50991"/>
    </source>
</evidence>
<evidence type="ECO:0000256" key="3">
    <source>
        <dbReference type="ARBA" id="ARBA00023239"/>
    </source>
</evidence>
<dbReference type="GO" id="GO:0006552">
    <property type="term" value="P:L-leucine catabolic process"/>
    <property type="evidence" value="ECO:0007669"/>
    <property type="project" value="TreeGrafter"/>
</dbReference>
<dbReference type="InterPro" id="IPR000891">
    <property type="entry name" value="PYR_CT"/>
</dbReference>
<dbReference type="CDD" id="cd07938">
    <property type="entry name" value="DRE_TIM_HMGL"/>
    <property type="match status" value="1"/>
</dbReference>
<dbReference type="Proteomes" id="UP000617634">
    <property type="component" value="Unassembled WGS sequence"/>
</dbReference>
<comment type="similarity">
    <text evidence="1">Belongs to the HMG-CoA lyase family.</text>
</comment>
<evidence type="ECO:0000313" key="6">
    <source>
        <dbReference type="EMBL" id="MBH0113421.1"/>
    </source>
</evidence>
<sequence>MNDCTRNAGPNGSGRVRIVHEIESRSVTGEGNSQDRVETDEDRQAAPWPSTLQSKERHVRVTAKSIEFMEVGPRDGLQNEKTIISTQDKLELIARAIDAGARRIEVTSFVNPRRVPQMADAAEVCAGLPEADGVIYTGLVLNAKGGERAIATGRIHELGAVCVASDRFAIANQGQTSMESVEAAKGLVAMAKDAGLRGQATIGAAFGCPFEGEIAEDHVIAMARALAEADPVEITLADTIGVADPAHVSRLVTAVGEAIGPIPVRVHFHNTRGTGVANVWAAVEAGARVVDAALGGLGGCPFAPGAAGNVASEDVVYMLHRAGVETGMDLEKLVAANAWLSGVMDRTLPSMVARAPAFPMQQQA</sequence>
<dbReference type="Pfam" id="PF00682">
    <property type="entry name" value="HMGL-like"/>
    <property type="match status" value="1"/>
</dbReference>
<keyword evidence="7" id="KW-1185">Reference proteome</keyword>
<dbReference type="EMBL" id="JADZGI010000001">
    <property type="protein sequence ID" value="MBH0113421.1"/>
    <property type="molecule type" value="Genomic_DNA"/>
</dbReference>
<evidence type="ECO:0000256" key="4">
    <source>
        <dbReference type="SAM" id="MobiDB-lite"/>
    </source>
</evidence>
<proteinExistence type="inferred from homology"/>
<keyword evidence="3 6" id="KW-0456">Lyase</keyword>
<dbReference type="PROSITE" id="PS50991">
    <property type="entry name" value="PYR_CT"/>
    <property type="match status" value="1"/>
</dbReference>
<evidence type="ECO:0000256" key="1">
    <source>
        <dbReference type="ARBA" id="ARBA00009405"/>
    </source>
</evidence>
<evidence type="ECO:0000313" key="7">
    <source>
        <dbReference type="Proteomes" id="UP000617634"/>
    </source>
</evidence>
<dbReference type="AlphaFoldDB" id="A0A931HDI7"/>
<keyword evidence="2" id="KW-0479">Metal-binding</keyword>
<feature type="region of interest" description="Disordered" evidence="4">
    <location>
        <begin position="23"/>
        <end position="48"/>
    </location>
</feature>
<gene>
    <name evidence="6" type="ORF">I5E68_10720</name>
</gene>
<dbReference type="InterPro" id="IPR043594">
    <property type="entry name" value="HMGL"/>
</dbReference>
<dbReference type="PANTHER" id="PTHR42738">
    <property type="entry name" value="HYDROXYMETHYLGLUTARYL-COA LYASE"/>
    <property type="match status" value="1"/>
</dbReference>
<dbReference type="PANTHER" id="PTHR42738:SF7">
    <property type="entry name" value="HYDROXYMETHYLGLUTARYL-COA LYASE"/>
    <property type="match status" value="1"/>
</dbReference>
<dbReference type="Gene3D" id="3.20.20.70">
    <property type="entry name" value="Aldolase class I"/>
    <property type="match status" value="1"/>
</dbReference>
<organism evidence="6 7">
    <name type="scientific">Novosphingobium aureum</name>
    <dbReference type="NCBI Taxonomy" id="2792964"/>
    <lineage>
        <taxon>Bacteria</taxon>
        <taxon>Pseudomonadati</taxon>
        <taxon>Pseudomonadota</taxon>
        <taxon>Alphaproteobacteria</taxon>
        <taxon>Sphingomonadales</taxon>
        <taxon>Sphingomonadaceae</taxon>
        <taxon>Novosphingobium</taxon>
    </lineage>
</organism>
<name>A0A931HDI7_9SPHN</name>
<protein>
    <submittedName>
        <fullName evidence="6">Hydroxymethylglutaryl-CoA lyase</fullName>
    </submittedName>
</protein>
<dbReference type="GO" id="GO:0046872">
    <property type="term" value="F:metal ion binding"/>
    <property type="evidence" value="ECO:0007669"/>
    <property type="project" value="UniProtKB-KW"/>
</dbReference>